<dbReference type="EMBL" id="FQUC01000003">
    <property type="protein sequence ID" value="SHF01556.1"/>
    <property type="molecule type" value="Genomic_DNA"/>
</dbReference>
<organism evidence="1 2">
    <name type="scientific">Dysgonomonas macrotermitis</name>
    <dbReference type="NCBI Taxonomy" id="1346286"/>
    <lineage>
        <taxon>Bacteria</taxon>
        <taxon>Pseudomonadati</taxon>
        <taxon>Bacteroidota</taxon>
        <taxon>Bacteroidia</taxon>
        <taxon>Bacteroidales</taxon>
        <taxon>Dysgonomonadaceae</taxon>
        <taxon>Dysgonomonas</taxon>
    </lineage>
</organism>
<dbReference type="OrthoDB" id="8605367at2"/>
<name>A0A1M4Y7H1_9BACT</name>
<evidence type="ECO:0000313" key="1">
    <source>
        <dbReference type="EMBL" id="SHF01556.1"/>
    </source>
</evidence>
<dbReference type="Proteomes" id="UP000184480">
    <property type="component" value="Unassembled WGS sequence"/>
</dbReference>
<gene>
    <name evidence="1" type="ORF">SAMN05444362_10392</name>
</gene>
<dbReference type="STRING" id="1346286.SAMN05444362_10392"/>
<proteinExistence type="predicted"/>
<accession>A0A1M4Y7H1</accession>
<dbReference type="AlphaFoldDB" id="A0A1M4Y7H1"/>
<reference evidence="2" key="1">
    <citation type="submission" date="2016-11" db="EMBL/GenBank/DDBJ databases">
        <authorList>
            <person name="Varghese N."/>
            <person name="Submissions S."/>
        </authorList>
    </citation>
    <scope>NUCLEOTIDE SEQUENCE [LARGE SCALE GENOMIC DNA]</scope>
    <source>
        <strain evidence="2">DSM 27370</strain>
    </source>
</reference>
<sequence length="301" mass="35098">MLKYLVIALFAFTCCSNTKKENIVSVCNIVRDTIPDKETDESNNYYSRAVDIDSVKMYLQEAHQIHEALRTKLRKASPQQADSIFMAQNYRPDHINFFDLTEPTLSRWEVYGNTTKEDTLIVGLLAEEGFEPIYIGEGNADIATNAYWYYNIFEPYVTDAVKGYMKIEADQDRLLSADAGLVVPLNELLDYAIEWEKYLKAYPEGKLRSKTIARYRLYMELIMFCDYDNTPTFDRTTGILEGYILEEIRALARKYPETESCKILQEYLSGLKGTNYKYTKELEDKILSLWMLKDYEGYIYE</sequence>
<evidence type="ECO:0000313" key="2">
    <source>
        <dbReference type="Proteomes" id="UP000184480"/>
    </source>
</evidence>
<dbReference type="RefSeq" id="WP_062177316.1">
    <property type="nucleotide sequence ID" value="NZ_BBXL01000003.1"/>
</dbReference>
<keyword evidence="2" id="KW-1185">Reference proteome</keyword>
<protein>
    <submittedName>
        <fullName evidence="1">Uncharacterized protein</fullName>
    </submittedName>
</protein>